<dbReference type="AlphaFoldDB" id="A0A6J5XTR9"/>
<dbReference type="Pfam" id="PF00448">
    <property type="entry name" value="SRP54"/>
    <property type="match status" value="1"/>
</dbReference>
<evidence type="ECO:0000313" key="4">
    <source>
        <dbReference type="EMBL" id="CAB4317346.1"/>
    </source>
</evidence>
<accession>A0A6J5XTR9</accession>
<evidence type="ECO:0000256" key="2">
    <source>
        <dbReference type="ARBA" id="ARBA00023134"/>
    </source>
</evidence>
<dbReference type="InterPro" id="IPR000897">
    <property type="entry name" value="SRP54_GTPase_dom"/>
</dbReference>
<proteinExistence type="predicted"/>
<evidence type="ECO:0000313" key="5">
    <source>
        <dbReference type="Proteomes" id="UP000507245"/>
    </source>
</evidence>
<evidence type="ECO:0000256" key="1">
    <source>
        <dbReference type="ARBA" id="ARBA00022741"/>
    </source>
</evidence>
<dbReference type="EMBL" id="CAEKKB010000007">
    <property type="protein sequence ID" value="CAB4317346.1"/>
    <property type="molecule type" value="Genomic_DNA"/>
</dbReference>
<dbReference type="Proteomes" id="UP000507245">
    <property type="component" value="Unassembled WGS sequence"/>
</dbReference>
<keyword evidence="1" id="KW-0547">Nucleotide-binding</keyword>
<dbReference type="Gene3D" id="3.40.50.300">
    <property type="entry name" value="P-loop containing nucleotide triphosphate hydrolases"/>
    <property type="match status" value="1"/>
</dbReference>
<dbReference type="InterPro" id="IPR027417">
    <property type="entry name" value="P-loop_NTPase"/>
</dbReference>
<name>A0A6J5XTR9_PRUAR</name>
<dbReference type="OrthoDB" id="1720177at2759"/>
<sequence length="61" mass="6711">MPWASSPLSDMMSCESLLIDKGLMDELKEVKKVLNPIEVLLVVDAMTGQEAAGVQTYHSIF</sequence>
<keyword evidence="2" id="KW-0342">GTP-binding</keyword>
<organism evidence="4 5">
    <name type="scientific">Prunus armeniaca</name>
    <name type="common">Apricot</name>
    <name type="synonym">Armeniaca vulgaris</name>
    <dbReference type="NCBI Taxonomy" id="36596"/>
    <lineage>
        <taxon>Eukaryota</taxon>
        <taxon>Viridiplantae</taxon>
        <taxon>Streptophyta</taxon>
        <taxon>Embryophyta</taxon>
        <taxon>Tracheophyta</taxon>
        <taxon>Spermatophyta</taxon>
        <taxon>Magnoliopsida</taxon>
        <taxon>eudicotyledons</taxon>
        <taxon>Gunneridae</taxon>
        <taxon>Pentapetalae</taxon>
        <taxon>rosids</taxon>
        <taxon>fabids</taxon>
        <taxon>Rosales</taxon>
        <taxon>Rosaceae</taxon>
        <taxon>Amygdaloideae</taxon>
        <taxon>Amygdaleae</taxon>
        <taxon>Prunus</taxon>
    </lineage>
</organism>
<dbReference type="GO" id="GO:0005525">
    <property type="term" value="F:GTP binding"/>
    <property type="evidence" value="ECO:0007669"/>
    <property type="project" value="UniProtKB-KW"/>
</dbReference>
<protein>
    <recommendedName>
        <fullName evidence="3">SRP54-type proteins GTP-binding domain-containing protein</fullName>
    </recommendedName>
</protein>
<reference evidence="5" key="1">
    <citation type="journal article" date="2020" name="Genome Biol.">
        <title>Gamete binning: chromosome-level and haplotype-resolved genome assembly enabled by high-throughput single-cell sequencing of gamete genomes.</title>
        <authorList>
            <person name="Campoy J.A."/>
            <person name="Sun H."/>
            <person name="Goel M."/>
            <person name="Jiao W.-B."/>
            <person name="Folz-Donahue K."/>
            <person name="Wang N."/>
            <person name="Rubio M."/>
            <person name="Liu C."/>
            <person name="Kukat C."/>
            <person name="Ruiz D."/>
            <person name="Huettel B."/>
            <person name="Schneeberger K."/>
        </authorList>
    </citation>
    <scope>NUCLEOTIDE SEQUENCE [LARGE SCALE GENOMIC DNA]</scope>
    <source>
        <strain evidence="5">cv. Rojo Pasion</strain>
    </source>
</reference>
<evidence type="ECO:0000259" key="3">
    <source>
        <dbReference type="Pfam" id="PF00448"/>
    </source>
</evidence>
<feature type="domain" description="SRP54-type proteins GTP-binding" evidence="3">
    <location>
        <begin position="19"/>
        <end position="53"/>
    </location>
</feature>
<gene>
    <name evidence="4" type="ORF">ORAREDHAP_LOCUS44105</name>
</gene>
<keyword evidence="5" id="KW-1185">Reference proteome</keyword>
<dbReference type="GO" id="GO:0006614">
    <property type="term" value="P:SRP-dependent cotranslational protein targeting to membrane"/>
    <property type="evidence" value="ECO:0007669"/>
    <property type="project" value="InterPro"/>
</dbReference>